<comment type="similarity">
    <text evidence="7">Belongs to the class I-like SAM-binding methyltransferase superfamily. TrmB family.</text>
</comment>
<feature type="region of interest" description="Disordered" evidence="8">
    <location>
        <begin position="1"/>
        <end position="52"/>
    </location>
</feature>
<keyword evidence="3 7" id="KW-0489">Methyltransferase</keyword>
<dbReference type="Pfam" id="PF02390">
    <property type="entry name" value="Methyltransf_4"/>
    <property type="match status" value="1"/>
</dbReference>
<keyword evidence="6 7" id="KW-0819">tRNA processing</keyword>
<keyword evidence="10" id="KW-1185">Reference proteome</keyword>
<evidence type="ECO:0000313" key="9">
    <source>
        <dbReference type="EMBL" id="RKW71300.1"/>
    </source>
</evidence>
<dbReference type="Proteomes" id="UP000273119">
    <property type="component" value="Unassembled WGS sequence"/>
</dbReference>
<dbReference type="NCBIfam" id="TIGR00091">
    <property type="entry name" value="tRNA (guanosine(46)-N7)-methyltransferase TrmB"/>
    <property type="match status" value="1"/>
</dbReference>
<dbReference type="PANTHER" id="PTHR23417">
    <property type="entry name" value="3-DEOXY-D-MANNO-OCTULOSONIC-ACID TRANSFERASE/TRNA GUANINE-N 7 - -METHYLTRANSFERASE"/>
    <property type="match status" value="1"/>
</dbReference>
<feature type="binding site" evidence="7">
    <location>
        <position position="116"/>
    </location>
    <ligand>
        <name>S-adenosyl-L-methionine</name>
        <dbReference type="ChEBI" id="CHEBI:59789"/>
    </ligand>
</feature>
<feature type="binding site" evidence="7">
    <location>
        <position position="141"/>
    </location>
    <ligand>
        <name>S-adenosyl-L-methionine</name>
        <dbReference type="ChEBI" id="CHEBI:59789"/>
    </ligand>
</feature>
<gene>
    <name evidence="7 9" type="primary">trmB</name>
    <name evidence="9" type="ORF">DWQ67_00060</name>
</gene>
<name>A0A496PLB5_9MICC</name>
<dbReference type="EMBL" id="QQXL01000001">
    <property type="protein sequence ID" value="RKW71300.1"/>
    <property type="molecule type" value="Genomic_DNA"/>
</dbReference>
<organism evidence="9 10">
    <name type="scientific">Galactobacter caseinivorans</name>
    <dbReference type="NCBI Taxonomy" id="2676123"/>
    <lineage>
        <taxon>Bacteria</taxon>
        <taxon>Bacillati</taxon>
        <taxon>Actinomycetota</taxon>
        <taxon>Actinomycetes</taxon>
        <taxon>Micrococcales</taxon>
        <taxon>Micrococcaceae</taxon>
        <taxon>Galactobacter</taxon>
    </lineage>
</organism>
<dbReference type="RefSeq" id="WP_121483564.1">
    <property type="nucleotide sequence ID" value="NZ_QQXL01000001.1"/>
</dbReference>
<evidence type="ECO:0000256" key="6">
    <source>
        <dbReference type="ARBA" id="ARBA00022694"/>
    </source>
</evidence>
<dbReference type="GO" id="GO:0008176">
    <property type="term" value="F:tRNA (guanine(46)-N7)-methyltransferase activity"/>
    <property type="evidence" value="ECO:0007669"/>
    <property type="project" value="UniProtKB-UniRule"/>
</dbReference>
<feature type="binding site" evidence="7">
    <location>
        <position position="195"/>
    </location>
    <ligand>
        <name>substrate</name>
    </ligand>
</feature>
<sequence length="315" mass="35299">MTSSQADPAPADSGQADPASVDSGTPDTGAPDSGDHRRAPRQGRAVEDPTFYRAEPVSFVRRGERMTSGQQRAWDTMHQQLLIEVPRHHASTSVLPDAQIDVPAAFDHPEHPLTVEIGSGLGEATAHAAQQHPERNFLAVEVYTPGLAKLMEEVERRGLTNVRVMQANAPEVLDVVLQPGQVDELWIFFSDPWHKKRHHKRRLITDAFAARAARVLRPGGAWRLATDWSNYAEQMREIIEASEEFNNEHLGERAGEDSPLTDIRRQEIEKREAEPDFVDERGGWAPRFEGRTLTSFEDKALKAGRNIFDLTARRL</sequence>
<evidence type="ECO:0000256" key="7">
    <source>
        <dbReference type="HAMAP-Rule" id="MF_01057"/>
    </source>
</evidence>
<evidence type="ECO:0000256" key="1">
    <source>
        <dbReference type="ARBA" id="ARBA00000142"/>
    </source>
</evidence>
<comment type="caution">
    <text evidence="7">Lacks conserved residue(s) required for the propagation of feature annotation.</text>
</comment>
<dbReference type="GO" id="GO:0043527">
    <property type="term" value="C:tRNA methyltransferase complex"/>
    <property type="evidence" value="ECO:0007669"/>
    <property type="project" value="TreeGrafter"/>
</dbReference>
<protein>
    <recommendedName>
        <fullName evidence="7">tRNA (guanine-N(7)-)-methyltransferase</fullName>
        <ecNumber evidence="7">2.1.1.33</ecNumber>
    </recommendedName>
    <alternativeName>
        <fullName evidence="7">tRNA (guanine(46)-N(7))-methyltransferase</fullName>
    </alternativeName>
    <alternativeName>
        <fullName evidence="7">tRNA(m7G46)-methyltransferase</fullName>
    </alternativeName>
</protein>
<feature type="binding site" evidence="7">
    <location>
        <position position="191"/>
    </location>
    <ligand>
        <name>S-adenosyl-L-methionine</name>
        <dbReference type="ChEBI" id="CHEBI:59789"/>
    </ligand>
</feature>
<comment type="function">
    <text evidence="2 7">Catalyzes the formation of N(7)-methylguanine at position 46 (m7G46) in tRNA.</text>
</comment>
<evidence type="ECO:0000256" key="4">
    <source>
        <dbReference type="ARBA" id="ARBA00022679"/>
    </source>
</evidence>
<dbReference type="InterPro" id="IPR055361">
    <property type="entry name" value="tRNA_methyltr_TrmB_bact"/>
</dbReference>
<reference evidence="9 10" key="1">
    <citation type="submission" date="2018-07" db="EMBL/GenBank/DDBJ databases">
        <title>Arthrobacter sp. nov., isolated from raw cow's milk with high bacterial count.</title>
        <authorList>
            <person name="Hahne J."/>
            <person name="Isele D."/>
            <person name="Lipski A."/>
        </authorList>
    </citation>
    <scope>NUCLEOTIDE SEQUENCE [LARGE SCALE GENOMIC DNA]</scope>
    <source>
        <strain evidence="9 10">JZ R-183</strain>
    </source>
</reference>
<comment type="catalytic activity">
    <reaction evidence="1 7">
        <text>guanosine(46) in tRNA + S-adenosyl-L-methionine = N(7)-methylguanosine(46) in tRNA + S-adenosyl-L-homocysteine</text>
        <dbReference type="Rhea" id="RHEA:42708"/>
        <dbReference type="Rhea" id="RHEA-COMP:10188"/>
        <dbReference type="Rhea" id="RHEA-COMP:10189"/>
        <dbReference type="ChEBI" id="CHEBI:57856"/>
        <dbReference type="ChEBI" id="CHEBI:59789"/>
        <dbReference type="ChEBI" id="CHEBI:74269"/>
        <dbReference type="ChEBI" id="CHEBI:74480"/>
        <dbReference type="EC" id="2.1.1.33"/>
    </reaction>
</comment>
<dbReference type="PANTHER" id="PTHR23417:SF14">
    <property type="entry name" value="PENTACOTRIPEPTIDE-REPEAT REGION OF PRORP DOMAIN-CONTAINING PROTEIN"/>
    <property type="match status" value="1"/>
</dbReference>
<dbReference type="EC" id="2.1.1.33" evidence="7"/>
<dbReference type="HAMAP" id="MF_01057">
    <property type="entry name" value="tRNA_methyltr_TrmB"/>
    <property type="match status" value="1"/>
</dbReference>
<accession>A0A496PLB5</accession>
<dbReference type="Gene3D" id="3.40.50.150">
    <property type="entry name" value="Vaccinia Virus protein VP39"/>
    <property type="match status" value="1"/>
</dbReference>
<comment type="caution">
    <text evidence="9">The sequence shown here is derived from an EMBL/GenBank/DDBJ whole genome shotgun (WGS) entry which is preliminary data.</text>
</comment>
<dbReference type="AlphaFoldDB" id="A0A496PLB5"/>
<evidence type="ECO:0000256" key="2">
    <source>
        <dbReference type="ARBA" id="ARBA00003015"/>
    </source>
</evidence>
<evidence type="ECO:0000256" key="5">
    <source>
        <dbReference type="ARBA" id="ARBA00022691"/>
    </source>
</evidence>
<dbReference type="InterPro" id="IPR029063">
    <property type="entry name" value="SAM-dependent_MTases_sf"/>
</dbReference>
<feature type="binding site" evidence="7">
    <location>
        <begin position="294"/>
        <end position="297"/>
    </location>
    <ligand>
        <name>substrate</name>
    </ligand>
</feature>
<keyword evidence="5 7" id="KW-0949">S-adenosyl-L-methionine</keyword>
<evidence type="ECO:0000256" key="3">
    <source>
        <dbReference type="ARBA" id="ARBA00022603"/>
    </source>
</evidence>
<dbReference type="InterPro" id="IPR003358">
    <property type="entry name" value="tRNA_(Gua-N-7)_MeTrfase_Trmb"/>
</dbReference>
<dbReference type="PROSITE" id="PS51625">
    <property type="entry name" value="SAM_MT_TRMB"/>
    <property type="match status" value="1"/>
</dbReference>
<comment type="pathway">
    <text evidence="7">tRNA modification; N(7)-methylguanine-tRNA biosynthesis.</text>
</comment>
<evidence type="ECO:0000313" key="10">
    <source>
        <dbReference type="Proteomes" id="UP000273119"/>
    </source>
</evidence>
<feature type="binding site" evidence="7">
    <location>
        <position position="168"/>
    </location>
    <ligand>
        <name>S-adenosyl-L-methionine</name>
        <dbReference type="ChEBI" id="CHEBI:59789"/>
    </ligand>
</feature>
<dbReference type="SUPFAM" id="SSF53335">
    <property type="entry name" value="S-adenosyl-L-methionine-dependent methyltransferases"/>
    <property type="match status" value="1"/>
</dbReference>
<evidence type="ECO:0000256" key="8">
    <source>
        <dbReference type="SAM" id="MobiDB-lite"/>
    </source>
</evidence>
<keyword evidence="4 7" id="KW-0808">Transferase</keyword>
<dbReference type="UniPathway" id="UPA00989"/>
<feature type="binding site" evidence="7">
    <location>
        <position position="227"/>
    </location>
    <ligand>
        <name>substrate</name>
    </ligand>
</feature>
<proteinExistence type="inferred from homology"/>
<dbReference type="CDD" id="cd02440">
    <property type="entry name" value="AdoMet_MTases"/>
    <property type="match status" value="1"/>
</dbReference>